<comment type="caution">
    <text evidence="1">The sequence shown here is derived from an EMBL/GenBank/DDBJ whole genome shotgun (WGS) entry which is preliminary data.</text>
</comment>
<dbReference type="Proteomes" id="UP000708208">
    <property type="component" value="Unassembled WGS sequence"/>
</dbReference>
<evidence type="ECO:0000313" key="1">
    <source>
        <dbReference type="EMBL" id="CAG7734673.1"/>
    </source>
</evidence>
<proteinExistence type="predicted"/>
<dbReference type="EMBL" id="CAJVCH010274282">
    <property type="protein sequence ID" value="CAG7734673.1"/>
    <property type="molecule type" value="Genomic_DNA"/>
</dbReference>
<dbReference type="AlphaFoldDB" id="A0A8J2P177"/>
<protein>
    <submittedName>
        <fullName evidence="1">Uncharacterized protein</fullName>
    </submittedName>
</protein>
<organism evidence="1 2">
    <name type="scientific">Allacma fusca</name>
    <dbReference type="NCBI Taxonomy" id="39272"/>
    <lineage>
        <taxon>Eukaryota</taxon>
        <taxon>Metazoa</taxon>
        <taxon>Ecdysozoa</taxon>
        <taxon>Arthropoda</taxon>
        <taxon>Hexapoda</taxon>
        <taxon>Collembola</taxon>
        <taxon>Symphypleona</taxon>
        <taxon>Sminthuridae</taxon>
        <taxon>Allacma</taxon>
    </lineage>
</organism>
<keyword evidence="2" id="KW-1185">Reference proteome</keyword>
<evidence type="ECO:0000313" key="2">
    <source>
        <dbReference type="Proteomes" id="UP000708208"/>
    </source>
</evidence>
<sequence length="88" mass="9674">MYAAHDTGTTVVLDGRKNLTPGFVSFQYVLDHAELDDVSSPTCAYAKAALWERHVLAPETGIMGTVVRACRVQMEEEVRLHLSVTLLA</sequence>
<accession>A0A8J2P177</accession>
<reference evidence="1" key="1">
    <citation type="submission" date="2021-06" db="EMBL/GenBank/DDBJ databases">
        <authorList>
            <person name="Hodson N. C."/>
            <person name="Mongue J. A."/>
            <person name="Jaron S. K."/>
        </authorList>
    </citation>
    <scope>NUCLEOTIDE SEQUENCE</scope>
</reference>
<name>A0A8J2P177_9HEXA</name>
<gene>
    <name evidence="1" type="ORF">AFUS01_LOCUS23050</name>
</gene>